<evidence type="ECO:0000256" key="3">
    <source>
        <dbReference type="ARBA" id="ARBA00023082"/>
    </source>
</evidence>
<dbReference type="InterPro" id="IPR014327">
    <property type="entry name" value="RNA_pol_sigma70_bacteroid"/>
</dbReference>
<dbReference type="SMART" id="SM00421">
    <property type="entry name" value="HTH_LUXR"/>
    <property type="match status" value="1"/>
</dbReference>
<dbReference type="CDD" id="cd06171">
    <property type="entry name" value="Sigma70_r4"/>
    <property type="match status" value="1"/>
</dbReference>
<name>A0A174N1D5_BACT4</name>
<protein>
    <submittedName>
        <fullName evidence="6">RNA polymerase ECF-type sigma factor</fullName>
    </submittedName>
</protein>
<keyword evidence="4" id="KW-0804">Transcription</keyword>
<sequence length="190" mass="22662">MNDQKAIELLKSDNHEAFEYLYKVYCGQVYNFSKLYINSSEDIKEVVQEVFIKLWEARALLRENDNLRGFLFIVTRNLIFNRQKKTFNENFYKTSVLNAYNQSNFDSFNIEEELQAEELNKYIDKIITELPPKQQEIFILSRKENLSYKEIAELLNISERTVEVHISRAIRHIKSRIEFLIVLLSIIKPL</sequence>
<dbReference type="Gene3D" id="1.10.10.10">
    <property type="entry name" value="Winged helix-like DNA-binding domain superfamily/Winged helix DNA-binding domain"/>
    <property type="match status" value="1"/>
</dbReference>
<organism evidence="6 7">
    <name type="scientific">Bacteroides thetaiotaomicron</name>
    <dbReference type="NCBI Taxonomy" id="818"/>
    <lineage>
        <taxon>Bacteria</taxon>
        <taxon>Pseudomonadati</taxon>
        <taxon>Bacteroidota</taxon>
        <taxon>Bacteroidia</taxon>
        <taxon>Bacteroidales</taxon>
        <taxon>Bacteroidaceae</taxon>
        <taxon>Bacteroides</taxon>
    </lineage>
</organism>
<evidence type="ECO:0000259" key="5">
    <source>
        <dbReference type="SMART" id="SM00421"/>
    </source>
</evidence>
<dbReference type="SUPFAM" id="SSF88659">
    <property type="entry name" value="Sigma3 and sigma4 domains of RNA polymerase sigma factors"/>
    <property type="match status" value="1"/>
</dbReference>
<dbReference type="InterPro" id="IPR036388">
    <property type="entry name" value="WH-like_DNA-bd_sf"/>
</dbReference>
<dbReference type="SUPFAM" id="SSF88946">
    <property type="entry name" value="Sigma2 domain of RNA polymerase sigma factors"/>
    <property type="match status" value="1"/>
</dbReference>
<keyword evidence="3" id="KW-0731">Sigma factor</keyword>
<dbReference type="GO" id="GO:0016987">
    <property type="term" value="F:sigma factor activity"/>
    <property type="evidence" value="ECO:0007669"/>
    <property type="project" value="UniProtKB-KW"/>
</dbReference>
<dbReference type="GO" id="GO:0006352">
    <property type="term" value="P:DNA-templated transcription initiation"/>
    <property type="evidence" value="ECO:0007669"/>
    <property type="project" value="InterPro"/>
</dbReference>
<dbReference type="AlphaFoldDB" id="A0A174N1D5"/>
<dbReference type="InterPro" id="IPR014284">
    <property type="entry name" value="RNA_pol_sigma-70_dom"/>
</dbReference>
<dbReference type="Gene3D" id="1.10.1740.10">
    <property type="match status" value="1"/>
</dbReference>
<evidence type="ECO:0000313" key="6">
    <source>
        <dbReference type="EMBL" id="CUP42453.1"/>
    </source>
</evidence>
<dbReference type="RefSeq" id="WP_055216992.1">
    <property type="nucleotide sequence ID" value="NZ_CZBI01000001.1"/>
</dbReference>
<proteinExistence type="inferred from homology"/>
<dbReference type="PANTHER" id="PTHR43133:SF46">
    <property type="entry name" value="RNA POLYMERASE SIGMA-70 FACTOR ECF SUBFAMILY"/>
    <property type="match status" value="1"/>
</dbReference>
<dbReference type="InterPro" id="IPR039425">
    <property type="entry name" value="RNA_pol_sigma-70-like"/>
</dbReference>
<dbReference type="PANTHER" id="PTHR43133">
    <property type="entry name" value="RNA POLYMERASE ECF-TYPE SIGMA FACTO"/>
    <property type="match status" value="1"/>
</dbReference>
<dbReference type="InterPro" id="IPR013249">
    <property type="entry name" value="RNA_pol_sigma70_r4_t2"/>
</dbReference>
<reference evidence="6 7" key="1">
    <citation type="submission" date="2015-09" db="EMBL/GenBank/DDBJ databases">
        <authorList>
            <consortium name="Pathogen Informatics"/>
        </authorList>
    </citation>
    <scope>NUCLEOTIDE SEQUENCE [LARGE SCALE GENOMIC DNA]</scope>
    <source>
        <strain evidence="6 7">2789STDY5834945</strain>
    </source>
</reference>
<comment type="similarity">
    <text evidence="1">Belongs to the sigma-70 factor family. ECF subfamily.</text>
</comment>
<dbReference type="InterPro" id="IPR013325">
    <property type="entry name" value="RNA_pol_sigma_r2"/>
</dbReference>
<evidence type="ECO:0000256" key="1">
    <source>
        <dbReference type="ARBA" id="ARBA00010641"/>
    </source>
</evidence>
<dbReference type="InterPro" id="IPR013324">
    <property type="entry name" value="RNA_pol_sigma_r3/r4-like"/>
</dbReference>
<dbReference type="Pfam" id="PF08281">
    <property type="entry name" value="Sigma70_r4_2"/>
    <property type="match status" value="1"/>
</dbReference>
<evidence type="ECO:0000256" key="2">
    <source>
        <dbReference type="ARBA" id="ARBA00023015"/>
    </source>
</evidence>
<dbReference type="NCBIfam" id="TIGR02937">
    <property type="entry name" value="sigma70-ECF"/>
    <property type="match status" value="1"/>
</dbReference>
<feature type="domain" description="HTH luxR-type" evidence="5">
    <location>
        <begin position="127"/>
        <end position="183"/>
    </location>
</feature>
<dbReference type="InterPro" id="IPR000792">
    <property type="entry name" value="Tscrpt_reg_LuxR_C"/>
</dbReference>
<dbReference type="GO" id="GO:0003677">
    <property type="term" value="F:DNA binding"/>
    <property type="evidence" value="ECO:0007669"/>
    <property type="project" value="InterPro"/>
</dbReference>
<keyword evidence="2" id="KW-0805">Transcription regulation</keyword>
<dbReference type="Proteomes" id="UP000095541">
    <property type="component" value="Unassembled WGS sequence"/>
</dbReference>
<accession>A0A174N1D5</accession>
<evidence type="ECO:0000256" key="4">
    <source>
        <dbReference type="ARBA" id="ARBA00023163"/>
    </source>
</evidence>
<evidence type="ECO:0000313" key="7">
    <source>
        <dbReference type="Proteomes" id="UP000095541"/>
    </source>
</evidence>
<gene>
    <name evidence="6" type="primary">rpoE_3</name>
    <name evidence="6" type="ORF">ERS852557_00547</name>
</gene>
<dbReference type="EMBL" id="CZBI01000001">
    <property type="protein sequence ID" value="CUP42453.1"/>
    <property type="molecule type" value="Genomic_DNA"/>
</dbReference>
<dbReference type="Pfam" id="PF04542">
    <property type="entry name" value="Sigma70_r2"/>
    <property type="match status" value="1"/>
</dbReference>
<dbReference type="InterPro" id="IPR007627">
    <property type="entry name" value="RNA_pol_sigma70_r2"/>
</dbReference>
<dbReference type="NCBIfam" id="TIGR02985">
    <property type="entry name" value="Sig70_bacteroi1"/>
    <property type="match status" value="1"/>
</dbReference>